<feature type="transmembrane region" description="Helical" evidence="2">
    <location>
        <begin position="98"/>
        <end position="118"/>
    </location>
</feature>
<dbReference type="OrthoDB" id="7375296at2"/>
<keyword evidence="2" id="KW-0812">Transmembrane</keyword>
<protein>
    <recommendedName>
        <fullName evidence="5">5-bromo-4-chloroindolyl phosphate hydrolysis protein</fullName>
    </recommendedName>
</protein>
<evidence type="ECO:0000256" key="1">
    <source>
        <dbReference type="SAM" id="MobiDB-lite"/>
    </source>
</evidence>
<name>A0A2S0UJ40_9RHOB</name>
<feature type="region of interest" description="Disordered" evidence="1">
    <location>
        <begin position="1"/>
        <end position="30"/>
    </location>
</feature>
<dbReference type="KEGG" id="geh:HYN69_04060"/>
<sequence>MAQRYGGKFSPNQPASPTAQTPANRFDGKRPLPAQGRSNMLFAASLLMLIPAFTGGPDALFSGLGATALMLGAAWLTRQGLIAEDAYNARTLARRPAIPRKLFAAILIGAGLGLGATISQPGLYPVLFALAGAALHLAAFGLDPMRDKGTAGIDSFQTDRVARAVDEAERSLTEMRDAILRAGDRQLEARVDAFATTARSLFRTVEGDPGDLTAARKFLSVYLSGARDATVKFADFYATSRDASARADYLGLLDDLETNFASRTKALLVNNRSDLDVEIGVLRERLQREG</sequence>
<evidence type="ECO:0000313" key="4">
    <source>
        <dbReference type="Proteomes" id="UP000244496"/>
    </source>
</evidence>
<dbReference type="InterPro" id="IPR018770">
    <property type="entry name" value="ChloroindolylP_hydrolase"/>
</dbReference>
<organism evidence="3 4">
    <name type="scientific">Paragemmobacter aquarius</name>
    <dbReference type="NCBI Taxonomy" id="2169400"/>
    <lineage>
        <taxon>Bacteria</taxon>
        <taxon>Pseudomonadati</taxon>
        <taxon>Pseudomonadota</taxon>
        <taxon>Alphaproteobacteria</taxon>
        <taxon>Rhodobacterales</taxon>
        <taxon>Paracoccaceae</taxon>
        <taxon>Paragemmobacter</taxon>
    </lineage>
</organism>
<dbReference type="RefSeq" id="WP_108434616.1">
    <property type="nucleotide sequence ID" value="NZ_CP028918.1"/>
</dbReference>
<evidence type="ECO:0000256" key="2">
    <source>
        <dbReference type="SAM" id="Phobius"/>
    </source>
</evidence>
<reference evidence="3 4" key="1">
    <citation type="submission" date="2018-04" db="EMBL/GenBank/DDBJ databases">
        <title>Genome sequencing of Gemmobacter.</title>
        <authorList>
            <person name="Yi H."/>
            <person name="Baek M.-G."/>
        </authorList>
    </citation>
    <scope>NUCLEOTIDE SEQUENCE [LARGE SCALE GENOMIC DNA]</scope>
    <source>
        <strain evidence="3 4">HYN0069</strain>
    </source>
</reference>
<proteinExistence type="predicted"/>
<evidence type="ECO:0008006" key="5">
    <source>
        <dbReference type="Google" id="ProtNLM"/>
    </source>
</evidence>
<dbReference type="Proteomes" id="UP000244496">
    <property type="component" value="Chromosome"/>
</dbReference>
<feature type="transmembrane region" description="Helical" evidence="2">
    <location>
        <begin position="124"/>
        <end position="142"/>
    </location>
</feature>
<dbReference type="Pfam" id="PF10112">
    <property type="entry name" value="Halogen_Hydrol"/>
    <property type="match status" value="1"/>
</dbReference>
<dbReference type="EMBL" id="CP028918">
    <property type="protein sequence ID" value="AWB47791.1"/>
    <property type="molecule type" value="Genomic_DNA"/>
</dbReference>
<keyword evidence="4" id="KW-1185">Reference proteome</keyword>
<feature type="compositionally biased region" description="Polar residues" evidence="1">
    <location>
        <begin position="10"/>
        <end position="23"/>
    </location>
</feature>
<gene>
    <name evidence="3" type="ORF">HYN69_04060</name>
</gene>
<dbReference type="AlphaFoldDB" id="A0A2S0UJ40"/>
<feature type="transmembrane region" description="Helical" evidence="2">
    <location>
        <begin position="38"/>
        <end position="54"/>
    </location>
</feature>
<keyword evidence="2" id="KW-1133">Transmembrane helix</keyword>
<feature type="transmembrane region" description="Helical" evidence="2">
    <location>
        <begin position="60"/>
        <end position="77"/>
    </location>
</feature>
<evidence type="ECO:0000313" key="3">
    <source>
        <dbReference type="EMBL" id="AWB47791.1"/>
    </source>
</evidence>
<keyword evidence="2" id="KW-0472">Membrane</keyword>
<accession>A0A2S0UJ40</accession>